<dbReference type="EMBL" id="JADOET010000024">
    <property type="protein sequence ID" value="MBF8151517.1"/>
    <property type="molecule type" value="Genomic_DNA"/>
</dbReference>
<dbReference type="Proteomes" id="UP000611215">
    <property type="component" value="Unassembled WGS sequence"/>
</dbReference>
<accession>A0ABS0EME9</accession>
<feature type="signal peptide" evidence="1">
    <location>
        <begin position="1"/>
        <end position="18"/>
    </location>
</feature>
<dbReference type="SUPFAM" id="SSF48452">
    <property type="entry name" value="TPR-like"/>
    <property type="match status" value="1"/>
</dbReference>
<keyword evidence="3" id="KW-1185">Reference proteome</keyword>
<organism evidence="2 3">
    <name type="scientific">Winogradskyella marina</name>
    <dbReference type="NCBI Taxonomy" id="2785530"/>
    <lineage>
        <taxon>Bacteria</taxon>
        <taxon>Pseudomonadati</taxon>
        <taxon>Bacteroidota</taxon>
        <taxon>Flavobacteriia</taxon>
        <taxon>Flavobacteriales</taxon>
        <taxon>Flavobacteriaceae</taxon>
        <taxon>Winogradskyella</taxon>
    </lineage>
</organism>
<dbReference type="RefSeq" id="WP_195872770.1">
    <property type="nucleotide sequence ID" value="NZ_JADOET010000024.1"/>
</dbReference>
<keyword evidence="1" id="KW-0732">Signal</keyword>
<name>A0ABS0EME9_9FLAO</name>
<protein>
    <recommendedName>
        <fullName evidence="4">Tetratricopeptide repeat protein</fullName>
    </recommendedName>
</protein>
<feature type="chain" id="PRO_5045243919" description="Tetratricopeptide repeat protein" evidence="1">
    <location>
        <begin position="19"/>
        <end position="238"/>
    </location>
</feature>
<proteinExistence type="predicted"/>
<evidence type="ECO:0000313" key="3">
    <source>
        <dbReference type="Proteomes" id="UP000611215"/>
    </source>
</evidence>
<evidence type="ECO:0000313" key="2">
    <source>
        <dbReference type="EMBL" id="MBF8151517.1"/>
    </source>
</evidence>
<reference evidence="2 3" key="1">
    <citation type="submission" date="2020-11" db="EMBL/GenBank/DDBJ databases">
        <title>Winogradskyella marina sp. nov., isolated from marine sediment.</title>
        <authorList>
            <person name="Bo J."/>
            <person name="Wang S."/>
            <person name="Song X."/>
            <person name="Du Z."/>
        </authorList>
    </citation>
    <scope>NUCLEOTIDE SEQUENCE [LARGE SCALE GENOMIC DNA]</scope>
    <source>
        <strain evidence="2 3">F6397</strain>
    </source>
</reference>
<dbReference type="InterPro" id="IPR011990">
    <property type="entry name" value="TPR-like_helical_dom_sf"/>
</dbReference>
<sequence>MKTITIAILMLFSVSVFAQTNTELKKHFEAYYKQMKKQGDKQGVINAMTHLDILEPSVARKDTLAYIYLSEGQYMQALNTIGVEKNATDSDMNVEVKALALKNLNQIEMALEHFEELYKRDPNVYLAYELADMKIQTKDLAGARLNIDYAMANVTDDMKRAFYEKQQPYETSMKAALTYLKGLLTFTENKDANLDAALKLMNDALAIDSNFNLAKISREALEAQKAQRAQQAAAGNKN</sequence>
<evidence type="ECO:0000256" key="1">
    <source>
        <dbReference type="SAM" id="SignalP"/>
    </source>
</evidence>
<comment type="caution">
    <text evidence="2">The sequence shown here is derived from an EMBL/GenBank/DDBJ whole genome shotgun (WGS) entry which is preliminary data.</text>
</comment>
<evidence type="ECO:0008006" key="4">
    <source>
        <dbReference type="Google" id="ProtNLM"/>
    </source>
</evidence>
<gene>
    <name evidence="2" type="ORF">ITJ86_16560</name>
</gene>